<dbReference type="OrthoDB" id="9815691at2"/>
<feature type="transmembrane region" description="Helical" evidence="8">
    <location>
        <begin position="165"/>
        <end position="184"/>
    </location>
</feature>
<evidence type="ECO:0000256" key="7">
    <source>
        <dbReference type="ARBA" id="ARBA00023136"/>
    </source>
</evidence>
<keyword evidence="4 10" id="KW-0808">Transferase</keyword>
<keyword evidence="3" id="KW-0328">Glycosyltransferase</keyword>
<feature type="transmembrane region" description="Helical" evidence="8">
    <location>
        <begin position="386"/>
        <end position="411"/>
    </location>
</feature>
<feature type="transmembrane region" description="Helical" evidence="8">
    <location>
        <begin position="256"/>
        <end position="273"/>
    </location>
</feature>
<feature type="transmembrane region" description="Helical" evidence="8">
    <location>
        <begin position="122"/>
        <end position="153"/>
    </location>
</feature>
<comment type="caution">
    <text evidence="10">The sequence shown here is derived from an EMBL/GenBank/DDBJ whole genome shotgun (WGS) entry which is preliminary data.</text>
</comment>
<evidence type="ECO:0000256" key="4">
    <source>
        <dbReference type="ARBA" id="ARBA00022679"/>
    </source>
</evidence>
<sequence length="512" mass="58677">MYLSGDFFRISVNGQLFTEKPPLYFWLASFSYFCFGLNEFSTRFPSALSGLLAFVSVFWLGKKLKSSSFGLVWALVYSSSLLPLVLARTAYIDHLFNTFIFLGSAGLILYDRKSRKGEERAWTYSAFASFCMALAVLAKGPLGLAIPVASFLAMRVAERRFQISVLHVTIGVVIFVLGVSSYYLTDYLLHGREFLDGFLEFQRKLLTKSLESHTGPWFYHFIVALVGFFPWTPFLFAYSKRKNLELLRKEDLRSPAIFLLSWTVLVLLIFSVVKTKLPHYSSSFYFPLSFFAAVLLEERGREFLDQKKGFFLAVGIFGAFLSLLFISLPFVAEYLIAQGTFSESKVPTFSWTDALPGILLLLGLSVSVLFVFLLPSKKDLLHRFLLPVWLTLLLFLSSLSFTLVPKVLALLQDKNLRLFDRAIQEGGEVVFYKYLSFYPMFYRDQKIHIIGSYKFLDETEILTEPQDKKVFLIGNENSLTELTFLYPKKRFEPVTKDGGLILLRVWNEEKSR</sequence>
<dbReference type="GO" id="GO:0016763">
    <property type="term" value="F:pentosyltransferase activity"/>
    <property type="evidence" value="ECO:0007669"/>
    <property type="project" value="TreeGrafter"/>
</dbReference>
<feature type="transmembrane region" description="Helical" evidence="8">
    <location>
        <begin position="217"/>
        <end position="236"/>
    </location>
</feature>
<dbReference type="AlphaFoldDB" id="A0A4R9GRM3"/>
<evidence type="ECO:0000259" key="9">
    <source>
        <dbReference type="Pfam" id="PF13231"/>
    </source>
</evidence>
<evidence type="ECO:0000256" key="5">
    <source>
        <dbReference type="ARBA" id="ARBA00022692"/>
    </source>
</evidence>
<proteinExistence type="predicted"/>
<comment type="subcellular location">
    <subcellularLocation>
        <location evidence="1">Cell membrane</location>
        <topology evidence="1">Multi-pass membrane protein</topology>
    </subcellularLocation>
</comment>
<evidence type="ECO:0000313" key="10">
    <source>
        <dbReference type="EMBL" id="TGK19013.1"/>
    </source>
</evidence>
<keyword evidence="2" id="KW-1003">Cell membrane</keyword>
<dbReference type="PANTHER" id="PTHR33908:SF3">
    <property type="entry name" value="UNDECAPRENYL PHOSPHATE-ALPHA-4-AMINO-4-DEOXY-L-ARABINOSE ARABINOSYL TRANSFERASE"/>
    <property type="match status" value="1"/>
</dbReference>
<feature type="domain" description="Glycosyltransferase RgtA/B/C/D-like" evidence="9">
    <location>
        <begin position="20"/>
        <end position="177"/>
    </location>
</feature>
<evidence type="ECO:0000256" key="6">
    <source>
        <dbReference type="ARBA" id="ARBA00022989"/>
    </source>
</evidence>
<name>A0A4R9GRM3_9LEPT</name>
<dbReference type="InterPro" id="IPR038731">
    <property type="entry name" value="RgtA/B/C-like"/>
</dbReference>
<keyword evidence="7 8" id="KW-0472">Membrane</keyword>
<dbReference type="GO" id="GO:0009103">
    <property type="term" value="P:lipopolysaccharide biosynthetic process"/>
    <property type="evidence" value="ECO:0007669"/>
    <property type="project" value="UniProtKB-ARBA"/>
</dbReference>
<dbReference type="InterPro" id="IPR050297">
    <property type="entry name" value="LipidA_mod_glycosyltrf_83"/>
</dbReference>
<dbReference type="PANTHER" id="PTHR33908">
    <property type="entry name" value="MANNOSYLTRANSFERASE YKCB-RELATED"/>
    <property type="match status" value="1"/>
</dbReference>
<dbReference type="GO" id="GO:0005886">
    <property type="term" value="C:plasma membrane"/>
    <property type="evidence" value="ECO:0007669"/>
    <property type="project" value="UniProtKB-SubCell"/>
</dbReference>
<dbReference type="Pfam" id="PF13231">
    <property type="entry name" value="PMT_2"/>
    <property type="match status" value="1"/>
</dbReference>
<dbReference type="GO" id="GO:0010041">
    <property type="term" value="P:response to iron(III) ion"/>
    <property type="evidence" value="ECO:0007669"/>
    <property type="project" value="TreeGrafter"/>
</dbReference>
<accession>A0A4R9GRM3</accession>
<keyword evidence="5 8" id="KW-0812">Transmembrane</keyword>
<evidence type="ECO:0000256" key="1">
    <source>
        <dbReference type="ARBA" id="ARBA00004651"/>
    </source>
</evidence>
<feature type="transmembrane region" description="Helical" evidence="8">
    <location>
        <begin position="67"/>
        <end position="87"/>
    </location>
</feature>
<reference evidence="10" key="1">
    <citation type="journal article" date="2019" name="PLoS Negl. Trop. Dis.">
        <title>Revisiting the worldwide diversity of Leptospira species in the environment.</title>
        <authorList>
            <person name="Vincent A.T."/>
            <person name="Schiettekatte O."/>
            <person name="Bourhy P."/>
            <person name="Veyrier F.J."/>
            <person name="Picardeau M."/>
        </authorList>
    </citation>
    <scope>NUCLEOTIDE SEQUENCE [LARGE SCALE GENOMIC DNA]</scope>
    <source>
        <strain evidence="10">SCS5</strain>
    </source>
</reference>
<feature type="transmembrane region" description="Helical" evidence="8">
    <location>
        <begin position="354"/>
        <end position="374"/>
    </location>
</feature>
<protein>
    <submittedName>
        <fullName evidence="10">Glycosyltransferase family 39 protein</fullName>
    </submittedName>
</protein>
<evidence type="ECO:0000256" key="3">
    <source>
        <dbReference type="ARBA" id="ARBA00022676"/>
    </source>
</evidence>
<dbReference type="EMBL" id="RQEV01000009">
    <property type="protein sequence ID" value="TGK19013.1"/>
    <property type="molecule type" value="Genomic_DNA"/>
</dbReference>
<feature type="transmembrane region" description="Helical" evidence="8">
    <location>
        <begin position="44"/>
        <end position="61"/>
    </location>
</feature>
<gene>
    <name evidence="10" type="ORF">EHO61_08575</name>
</gene>
<evidence type="ECO:0000256" key="8">
    <source>
        <dbReference type="SAM" id="Phobius"/>
    </source>
</evidence>
<evidence type="ECO:0000256" key="2">
    <source>
        <dbReference type="ARBA" id="ARBA00022475"/>
    </source>
</evidence>
<organism evidence="10 11">
    <name type="scientific">Leptospira fluminis</name>
    <dbReference type="NCBI Taxonomy" id="2484979"/>
    <lineage>
        <taxon>Bacteria</taxon>
        <taxon>Pseudomonadati</taxon>
        <taxon>Spirochaetota</taxon>
        <taxon>Spirochaetia</taxon>
        <taxon>Leptospirales</taxon>
        <taxon>Leptospiraceae</taxon>
        <taxon>Leptospira</taxon>
    </lineage>
</organism>
<keyword evidence="11" id="KW-1185">Reference proteome</keyword>
<feature type="transmembrane region" description="Helical" evidence="8">
    <location>
        <begin position="279"/>
        <end position="297"/>
    </location>
</feature>
<keyword evidence="6 8" id="KW-1133">Transmembrane helix</keyword>
<feature type="transmembrane region" description="Helical" evidence="8">
    <location>
        <begin position="309"/>
        <end position="332"/>
    </location>
</feature>
<evidence type="ECO:0000313" key="11">
    <source>
        <dbReference type="Proteomes" id="UP000297855"/>
    </source>
</evidence>
<dbReference type="Proteomes" id="UP000297855">
    <property type="component" value="Unassembled WGS sequence"/>
</dbReference>